<dbReference type="InterPro" id="IPR024078">
    <property type="entry name" value="LmbE-like_dom_sf"/>
</dbReference>
<dbReference type="AlphaFoldDB" id="A0A7W9GQB3"/>
<dbReference type="GO" id="GO:0016137">
    <property type="term" value="P:glycoside metabolic process"/>
    <property type="evidence" value="ECO:0007669"/>
    <property type="project" value="UniProtKB-ARBA"/>
</dbReference>
<keyword evidence="1" id="KW-0862">Zinc</keyword>
<dbReference type="InterPro" id="IPR003737">
    <property type="entry name" value="GlcNAc_PI_deacetylase-related"/>
</dbReference>
<organism evidence="2 3">
    <name type="scientific">Jiangella mangrovi</name>
    <dbReference type="NCBI Taxonomy" id="1524084"/>
    <lineage>
        <taxon>Bacteria</taxon>
        <taxon>Bacillati</taxon>
        <taxon>Actinomycetota</taxon>
        <taxon>Actinomycetes</taxon>
        <taxon>Jiangellales</taxon>
        <taxon>Jiangellaceae</taxon>
        <taxon>Jiangella</taxon>
    </lineage>
</organism>
<dbReference type="Proteomes" id="UP000542813">
    <property type="component" value="Unassembled WGS sequence"/>
</dbReference>
<reference evidence="2 3" key="1">
    <citation type="submission" date="2020-08" db="EMBL/GenBank/DDBJ databases">
        <title>Sequencing the genomes of 1000 actinobacteria strains.</title>
        <authorList>
            <person name="Klenk H.-P."/>
        </authorList>
    </citation>
    <scope>NUCLEOTIDE SEQUENCE [LARGE SCALE GENOMIC DNA]</scope>
    <source>
        <strain evidence="2 3">DSM 102122</strain>
    </source>
</reference>
<comment type="caution">
    <text evidence="2">The sequence shown here is derived from an EMBL/GenBank/DDBJ whole genome shotgun (WGS) entry which is preliminary data.</text>
</comment>
<dbReference type="EMBL" id="JACHMM010000001">
    <property type="protein sequence ID" value="MBB5788088.1"/>
    <property type="molecule type" value="Genomic_DNA"/>
</dbReference>
<dbReference type="SUPFAM" id="SSF102588">
    <property type="entry name" value="LmbE-like"/>
    <property type="match status" value="1"/>
</dbReference>
<proteinExistence type="predicted"/>
<name>A0A7W9GQB3_9ACTN</name>
<dbReference type="RefSeq" id="WP_184822563.1">
    <property type="nucleotide sequence ID" value="NZ_JACHMM010000001.1"/>
</dbReference>
<accession>A0A7W9GQB3</accession>
<evidence type="ECO:0000313" key="3">
    <source>
        <dbReference type="Proteomes" id="UP000542813"/>
    </source>
</evidence>
<dbReference type="PANTHER" id="PTHR12993">
    <property type="entry name" value="N-ACETYLGLUCOSAMINYL-PHOSPHATIDYLINOSITOL DE-N-ACETYLASE-RELATED"/>
    <property type="match status" value="1"/>
</dbReference>
<sequence>MFSNHSSLSGRTVLVLHAHPDDEAIFTGVTLRRLADAGARVVLVTATLGELGEVHVPLAPGETMAQRRVAELEAAASLLGVSRLVLLGARDSGLPGAADNVHPDALAAADPARVARRIAALIESEGAEALVHDDGRGIYGHPDHLAAHRIGAAAARLTGVVAYESTVDRDHLHDRATRSHLIHAAAEATGLPFGVPSGEVALRIDGSAAEVKVKRAAIGVHASQVSPDSLGHAGFDEAYGYEWYLRSGAGSGILDELAVPAVVGAPA</sequence>
<evidence type="ECO:0000313" key="2">
    <source>
        <dbReference type="EMBL" id="MBB5788088.1"/>
    </source>
</evidence>
<dbReference type="PANTHER" id="PTHR12993:SF26">
    <property type="entry name" value="1D-MYO-INOSITOL 2-ACETAMIDO-2-DEOXY-ALPHA-D-GLUCOPYRANOSIDE DEACETYLASE"/>
    <property type="match status" value="1"/>
</dbReference>
<gene>
    <name evidence="2" type="ORF">HD601_002663</name>
</gene>
<dbReference type="Pfam" id="PF02585">
    <property type="entry name" value="PIG-L"/>
    <property type="match status" value="1"/>
</dbReference>
<dbReference type="GO" id="GO:0016811">
    <property type="term" value="F:hydrolase activity, acting on carbon-nitrogen (but not peptide) bonds, in linear amides"/>
    <property type="evidence" value="ECO:0007669"/>
    <property type="project" value="TreeGrafter"/>
</dbReference>
<evidence type="ECO:0000256" key="1">
    <source>
        <dbReference type="ARBA" id="ARBA00022833"/>
    </source>
</evidence>
<protein>
    <submittedName>
        <fullName evidence="2">LmbE family N-acetylglucosaminyl deacetylase</fullName>
    </submittedName>
</protein>
<dbReference type="Gene3D" id="3.40.50.10320">
    <property type="entry name" value="LmbE-like"/>
    <property type="match status" value="1"/>
</dbReference>
<keyword evidence="3" id="KW-1185">Reference proteome</keyword>